<keyword evidence="3" id="KW-0472">Membrane</keyword>
<feature type="chain" id="PRO_5042561199" evidence="4">
    <location>
        <begin position="24"/>
        <end position="398"/>
    </location>
</feature>
<reference evidence="8" key="1">
    <citation type="submission" date="2025-08" db="UniProtKB">
        <authorList>
            <consortium name="RefSeq"/>
        </authorList>
    </citation>
    <scope>IDENTIFICATION</scope>
</reference>
<dbReference type="PROSITE" id="PS50184">
    <property type="entry name" value="VWFC_2"/>
    <property type="match status" value="2"/>
</dbReference>
<evidence type="ECO:0000256" key="3">
    <source>
        <dbReference type="SAM" id="Phobius"/>
    </source>
</evidence>
<dbReference type="PANTHER" id="PTHR46439:SF1">
    <property type="entry name" value="CYSTEINE-RICH MOTOR NEURON 1 PROTEIN"/>
    <property type="match status" value="1"/>
</dbReference>
<feature type="transmembrane region" description="Helical" evidence="3">
    <location>
        <begin position="329"/>
        <end position="350"/>
    </location>
</feature>
<feature type="domain" description="Antistasin-like" evidence="6">
    <location>
        <begin position="159"/>
        <end position="186"/>
    </location>
</feature>
<dbReference type="AlphaFoldDB" id="A0AAJ6VL97"/>
<dbReference type="InterPro" id="IPR052624">
    <property type="entry name" value="CRIM1"/>
</dbReference>
<feature type="domain" description="VWFC" evidence="5">
    <location>
        <begin position="91"/>
        <end position="150"/>
    </location>
</feature>
<dbReference type="GeneID" id="105359537"/>
<keyword evidence="3" id="KW-0812">Transmembrane</keyword>
<dbReference type="Pfam" id="PF02822">
    <property type="entry name" value="Antistasin"/>
    <property type="match status" value="3"/>
</dbReference>
<dbReference type="Gene3D" id="6.20.200.20">
    <property type="match status" value="2"/>
</dbReference>
<dbReference type="PROSITE" id="PS51252">
    <property type="entry name" value="ANTISTASIN"/>
    <property type="match status" value="3"/>
</dbReference>
<dbReference type="Gene3D" id="2.10.22.10">
    <property type="entry name" value="Antistasin, domain 1"/>
    <property type="match status" value="3"/>
</dbReference>
<dbReference type="InterPro" id="IPR001007">
    <property type="entry name" value="VWF_dom"/>
</dbReference>
<feature type="domain" description="Antistasin-like" evidence="6">
    <location>
        <begin position="234"/>
        <end position="259"/>
    </location>
</feature>
<dbReference type="Proteomes" id="UP000695007">
    <property type="component" value="Unplaced"/>
</dbReference>
<protein>
    <submittedName>
        <fullName evidence="8">Cysteine-rich motor neuron 1 protein-like</fullName>
    </submittedName>
</protein>
<dbReference type="PANTHER" id="PTHR46439">
    <property type="entry name" value="CYSTEINE-RICH MOTOR NEURON 1 PROTEIN"/>
    <property type="match status" value="1"/>
</dbReference>
<dbReference type="GO" id="GO:0004867">
    <property type="term" value="F:serine-type endopeptidase inhibitor activity"/>
    <property type="evidence" value="ECO:0007669"/>
    <property type="project" value="InterPro"/>
</dbReference>
<name>A0AAJ6VL97_9HYME</name>
<dbReference type="InterPro" id="IPR004094">
    <property type="entry name" value="Antistasin-like"/>
</dbReference>
<dbReference type="InterPro" id="IPR011061">
    <property type="entry name" value="Hirudin/antistatin"/>
</dbReference>
<keyword evidence="2" id="KW-0677">Repeat</keyword>
<organism evidence="7 8">
    <name type="scientific">Ceratosolen solmsi marchali</name>
    <dbReference type="NCBI Taxonomy" id="326594"/>
    <lineage>
        <taxon>Eukaryota</taxon>
        <taxon>Metazoa</taxon>
        <taxon>Ecdysozoa</taxon>
        <taxon>Arthropoda</taxon>
        <taxon>Hexapoda</taxon>
        <taxon>Insecta</taxon>
        <taxon>Pterygota</taxon>
        <taxon>Neoptera</taxon>
        <taxon>Endopterygota</taxon>
        <taxon>Hymenoptera</taxon>
        <taxon>Apocrita</taxon>
        <taxon>Proctotrupomorpha</taxon>
        <taxon>Chalcidoidea</taxon>
        <taxon>Agaonidae</taxon>
        <taxon>Agaoninae</taxon>
        <taxon>Ceratosolen</taxon>
    </lineage>
</organism>
<dbReference type="KEGG" id="csol:105359537"/>
<keyword evidence="1 4" id="KW-0732">Signal</keyword>
<dbReference type="PROSITE" id="PS01208">
    <property type="entry name" value="VWFC_1"/>
    <property type="match status" value="2"/>
</dbReference>
<dbReference type="SUPFAM" id="SSF57603">
    <property type="entry name" value="FnI-like domain"/>
    <property type="match status" value="2"/>
</dbReference>
<evidence type="ECO:0000259" key="6">
    <source>
        <dbReference type="PROSITE" id="PS51252"/>
    </source>
</evidence>
<feature type="domain" description="VWFC" evidence="5">
    <location>
        <begin position="261"/>
        <end position="320"/>
    </location>
</feature>
<feature type="domain" description="Antistasin-like" evidence="6">
    <location>
        <begin position="202"/>
        <end position="227"/>
    </location>
</feature>
<accession>A0AAJ6VL97</accession>
<keyword evidence="3" id="KW-1133">Transmembrane helix</keyword>
<evidence type="ECO:0000259" key="5">
    <source>
        <dbReference type="PROSITE" id="PS50184"/>
    </source>
</evidence>
<keyword evidence="7" id="KW-1185">Reference proteome</keyword>
<evidence type="ECO:0000256" key="4">
    <source>
        <dbReference type="SAM" id="SignalP"/>
    </source>
</evidence>
<dbReference type="Pfam" id="PF00093">
    <property type="entry name" value="VWC"/>
    <property type="match status" value="1"/>
</dbReference>
<sequence>MAVAVRRAGTTLLLLFCLIGVEGAGCPEDSVTGDDGECKCVSPCPKHDCQPGQQPVQVNANVPEKPGSCCPLYECRNQAMLSWTAPEDVANKCVDSTGQVLENGERQQRLDDPCTSCICEAGVLNCQATMCRSCLRPLPRLPGECCPRCPALPAPPKHCRPLTNCDKRDCELGLETDERGCLVCRCRTQTQQNEPEDTEDDCPKLDCELRCEYGLTRDENGCSICRCKPHLGCPLDVVCQRKCPYGYRTNKRGCPTCRCLGSCLDERNLTHPEGSTWNAEPCRSCLCEPGGLVSCNETVCKVGCNDPLPPLPGRCCPLCPTPAAEESRGWGTVPVILIAVLTLISGLLMIHLVRGRFRSRLAPSEADFVGFPQQYYKCVPVYESHLPVLQHAEKIAPL</sequence>
<evidence type="ECO:0000256" key="1">
    <source>
        <dbReference type="ARBA" id="ARBA00022729"/>
    </source>
</evidence>
<evidence type="ECO:0000313" key="8">
    <source>
        <dbReference type="RefSeq" id="XP_011494453.1"/>
    </source>
</evidence>
<dbReference type="GO" id="GO:0005886">
    <property type="term" value="C:plasma membrane"/>
    <property type="evidence" value="ECO:0007669"/>
    <property type="project" value="TreeGrafter"/>
</dbReference>
<dbReference type="SMART" id="SM00214">
    <property type="entry name" value="VWC"/>
    <property type="match status" value="2"/>
</dbReference>
<evidence type="ECO:0000256" key="2">
    <source>
        <dbReference type="ARBA" id="ARBA00022737"/>
    </source>
</evidence>
<evidence type="ECO:0000313" key="7">
    <source>
        <dbReference type="Proteomes" id="UP000695007"/>
    </source>
</evidence>
<dbReference type="SUPFAM" id="SSF57262">
    <property type="entry name" value="Leech antihemostatic proteins"/>
    <property type="match status" value="2"/>
</dbReference>
<feature type="signal peptide" evidence="4">
    <location>
        <begin position="1"/>
        <end position="23"/>
    </location>
</feature>
<dbReference type="RefSeq" id="XP_011494453.1">
    <property type="nucleotide sequence ID" value="XM_011496151.1"/>
</dbReference>
<proteinExistence type="predicted"/>
<gene>
    <name evidence="8" type="primary">LOC105359537</name>
</gene>